<name>A0A1H8GRX6_9RHOB</name>
<dbReference type="RefSeq" id="WP_089904208.1">
    <property type="nucleotide sequence ID" value="NZ_FOCI01000017.1"/>
</dbReference>
<proteinExistence type="predicted"/>
<reference evidence="3 4" key="1">
    <citation type="submission" date="2016-10" db="EMBL/GenBank/DDBJ databases">
        <authorList>
            <person name="de Groot N.N."/>
        </authorList>
    </citation>
    <scope>NUCLEOTIDE SEQUENCE [LARGE SCALE GENOMIC DNA]</scope>
    <source>
        <strain evidence="3 4">DSM 16213</strain>
    </source>
</reference>
<dbReference type="Proteomes" id="UP000199585">
    <property type="component" value="Unassembled WGS sequence"/>
</dbReference>
<keyword evidence="2" id="KW-1133">Transmembrane helix</keyword>
<evidence type="ECO:0000256" key="1">
    <source>
        <dbReference type="SAM" id="MobiDB-lite"/>
    </source>
</evidence>
<feature type="transmembrane region" description="Helical" evidence="2">
    <location>
        <begin position="71"/>
        <end position="97"/>
    </location>
</feature>
<keyword evidence="2" id="KW-0472">Membrane</keyword>
<sequence>MSFTDDAGTPGPDLTQRIALLEQQFATLRHDHAAAAARAAQQDTENAHDAEHCDPADRMGRRDRRSARDRFAATTRASGLPTWAMILLAVLAAYGAIQLLDGLHLFRHIDLF</sequence>
<organism evidence="3 4">
    <name type="scientific">Loktanella fryxellensis</name>
    <dbReference type="NCBI Taxonomy" id="245187"/>
    <lineage>
        <taxon>Bacteria</taxon>
        <taxon>Pseudomonadati</taxon>
        <taxon>Pseudomonadota</taxon>
        <taxon>Alphaproteobacteria</taxon>
        <taxon>Rhodobacterales</taxon>
        <taxon>Roseobacteraceae</taxon>
        <taxon>Loktanella</taxon>
    </lineage>
</organism>
<dbReference type="STRING" id="245187.SAMN04488003_11755"/>
<feature type="compositionally biased region" description="Basic and acidic residues" evidence="1">
    <location>
        <begin position="45"/>
        <end position="70"/>
    </location>
</feature>
<gene>
    <name evidence="3" type="ORF">SAMN04488003_11755</name>
</gene>
<evidence type="ECO:0000313" key="4">
    <source>
        <dbReference type="Proteomes" id="UP000199585"/>
    </source>
</evidence>
<keyword evidence="4" id="KW-1185">Reference proteome</keyword>
<dbReference type="AlphaFoldDB" id="A0A1H8GRX6"/>
<feature type="region of interest" description="Disordered" evidence="1">
    <location>
        <begin position="32"/>
        <end position="70"/>
    </location>
</feature>
<dbReference type="EMBL" id="FOCI01000017">
    <property type="protein sequence ID" value="SEN46474.1"/>
    <property type="molecule type" value="Genomic_DNA"/>
</dbReference>
<keyword evidence="2" id="KW-0812">Transmembrane</keyword>
<accession>A0A1H8GRX6</accession>
<protein>
    <submittedName>
        <fullName evidence="3">Uncharacterized protein</fullName>
    </submittedName>
</protein>
<evidence type="ECO:0000256" key="2">
    <source>
        <dbReference type="SAM" id="Phobius"/>
    </source>
</evidence>
<evidence type="ECO:0000313" key="3">
    <source>
        <dbReference type="EMBL" id="SEN46474.1"/>
    </source>
</evidence>
<feature type="compositionally biased region" description="Low complexity" evidence="1">
    <location>
        <begin position="34"/>
        <end position="43"/>
    </location>
</feature>